<evidence type="ECO:0000256" key="6">
    <source>
        <dbReference type="ARBA" id="ARBA00023157"/>
    </source>
</evidence>
<keyword evidence="4 7" id="KW-0862">Zinc</keyword>
<proteinExistence type="predicted"/>
<dbReference type="PROSITE" id="PS51864">
    <property type="entry name" value="ASTACIN"/>
    <property type="match status" value="1"/>
</dbReference>
<comment type="caution">
    <text evidence="7">Lacks conserved residue(s) required for the propagation of feature annotation.</text>
</comment>
<dbReference type="InterPro" id="IPR006026">
    <property type="entry name" value="Peptidase_Metallo"/>
</dbReference>
<dbReference type="GO" id="GO:0006508">
    <property type="term" value="P:proteolysis"/>
    <property type="evidence" value="ECO:0007669"/>
    <property type="project" value="UniProtKB-KW"/>
</dbReference>
<evidence type="ECO:0000256" key="1">
    <source>
        <dbReference type="ARBA" id="ARBA00022670"/>
    </source>
</evidence>
<evidence type="ECO:0000256" key="8">
    <source>
        <dbReference type="RuleBase" id="RU361183"/>
    </source>
</evidence>
<evidence type="ECO:0000259" key="9">
    <source>
        <dbReference type="PROSITE" id="PS51864"/>
    </source>
</evidence>
<comment type="cofactor">
    <cofactor evidence="7 8">
        <name>Zn(2+)</name>
        <dbReference type="ChEBI" id="CHEBI:29105"/>
    </cofactor>
    <text evidence="7 8">Binds 1 zinc ion per subunit.</text>
</comment>
<dbReference type="Pfam" id="PF01400">
    <property type="entry name" value="Astacin"/>
    <property type="match status" value="1"/>
</dbReference>
<dbReference type="PANTHER" id="PTHR10127">
    <property type="entry name" value="DISCOIDIN, CUB, EGF, LAMININ , AND ZINC METALLOPROTEASE DOMAIN CONTAINING"/>
    <property type="match status" value="1"/>
</dbReference>
<organism evidence="10 11">
    <name type="scientific">Ascaris lumbricoides</name>
    <name type="common">Giant roundworm</name>
    <dbReference type="NCBI Taxonomy" id="6252"/>
    <lineage>
        <taxon>Eukaryota</taxon>
        <taxon>Metazoa</taxon>
        <taxon>Ecdysozoa</taxon>
        <taxon>Nematoda</taxon>
        <taxon>Chromadorea</taxon>
        <taxon>Rhabditida</taxon>
        <taxon>Spirurina</taxon>
        <taxon>Ascaridomorpha</taxon>
        <taxon>Ascaridoidea</taxon>
        <taxon>Ascarididae</taxon>
        <taxon>Ascaris</taxon>
    </lineage>
</organism>
<keyword evidence="6" id="KW-1015">Disulfide bond</keyword>
<evidence type="ECO:0000256" key="2">
    <source>
        <dbReference type="ARBA" id="ARBA00022723"/>
    </source>
</evidence>
<dbReference type="PRINTS" id="PR00480">
    <property type="entry name" value="ASTACIN"/>
</dbReference>
<keyword evidence="2 7" id="KW-0479">Metal-binding</keyword>
<dbReference type="PROSITE" id="PS01186">
    <property type="entry name" value="EGF_2"/>
    <property type="match status" value="1"/>
</dbReference>
<evidence type="ECO:0000313" key="11">
    <source>
        <dbReference type="WBParaSite" id="ALUE_0001626801-mRNA-1"/>
    </source>
</evidence>
<feature type="domain" description="Peptidase M12A" evidence="9">
    <location>
        <begin position="1"/>
        <end position="177"/>
    </location>
</feature>
<dbReference type="GO" id="GO:0004222">
    <property type="term" value="F:metalloendopeptidase activity"/>
    <property type="evidence" value="ECO:0007669"/>
    <property type="project" value="UniProtKB-UniRule"/>
</dbReference>
<evidence type="ECO:0000313" key="10">
    <source>
        <dbReference type="Proteomes" id="UP000036681"/>
    </source>
</evidence>
<accession>A0A0M3IDY4</accession>
<keyword evidence="3 7" id="KW-0378">Hydrolase</keyword>
<dbReference type="PROSITE" id="PS00022">
    <property type="entry name" value="EGF_1"/>
    <property type="match status" value="1"/>
</dbReference>
<keyword evidence="1 7" id="KW-0645">Protease</keyword>
<dbReference type="EC" id="3.4.24.-" evidence="8"/>
<evidence type="ECO:0000256" key="4">
    <source>
        <dbReference type="ARBA" id="ARBA00022833"/>
    </source>
</evidence>
<dbReference type="InterPro" id="IPR024079">
    <property type="entry name" value="MetalloPept_cat_dom_sf"/>
</dbReference>
<dbReference type="Proteomes" id="UP000036681">
    <property type="component" value="Unplaced"/>
</dbReference>
<feature type="binding site" evidence="7">
    <location>
        <position position="73"/>
    </location>
    <ligand>
        <name>Zn(2+)</name>
        <dbReference type="ChEBI" id="CHEBI:29105"/>
        <note>catalytic</note>
    </ligand>
</feature>
<dbReference type="AlphaFoldDB" id="A0A0M3IDY4"/>
<dbReference type="InterPro" id="IPR000742">
    <property type="entry name" value="EGF"/>
</dbReference>
<feature type="binding site" evidence="7">
    <location>
        <position position="79"/>
    </location>
    <ligand>
        <name>Zn(2+)</name>
        <dbReference type="ChEBI" id="CHEBI:29105"/>
        <note>catalytic</note>
    </ligand>
</feature>
<name>A0A0M3IDY4_ASCLU</name>
<sequence length="224" mass="25360">MVMDEIQFHLFVDEDVIAVLAEFGINEVNHSQWAKNANTSLNFLQSDRILFPLATTFMRFSFQFHTVTHELAHALGIFHTQSRSDRDQYVTIIAGNAEKDQRSNFVAETSKISENYGIPYEYGSVMHYRNHELAYRFSVNQLPTVVPRDPLHEQTMGSGTGPSFLDVLLVNKHYRCKNYNTKCANGGYAHPRRCDICACPSGFGGKFCESKASSQKSIHNLQGI</sequence>
<dbReference type="WBParaSite" id="ALUE_0001626801-mRNA-1">
    <property type="protein sequence ID" value="ALUE_0001626801-mRNA-1"/>
    <property type="gene ID" value="ALUE_0001626801"/>
</dbReference>
<dbReference type="InterPro" id="IPR001506">
    <property type="entry name" value="Peptidase_M12A"/>
</dbReference>
<dbReference type="SUPFAM" id="SSF55486">
    <property type="entry name" value="Metalloproteases ('zincins'), catalytic domain"/>
    <property type="match status" value="1"/>
</dbReference>
<evidence type="ECO:0000256" key="7">
    <source>
        <dbReference type="PROSITE-ProRule" id="PRU01211"/>
    </source>
</evidence>
<evidence type="ECO:0000256" key="3">
    <source>
        <dbReference type="ARBA" id="ARBA00022801"/>
    </source>
</evidence>
<dbReference type="Gene3D" id="3.40.390.10">
    <property type="entry name" value="Collagenase (Catalytic Domain)"/>
    <property type="match status" value="1"/>
</dbReference>
<protein>
    <recommendedName>
        <fullName evidence="8">Metalloendopeptidase</fullName>
        <ecNumber evidence="8">3.4.24.-</ecNumber>
    </recommendedName>
</protein>
<dbReference type="GO" id="GO:0008270">
    <property type="term" value="F:zinc ion binding"/>
    <property type="evidence" value="ECO:0007669"/>
    <property type="project" value="UniProtKB-UniRule"/>
</dbReference>
<dbReference type="PANTHER" id="PTHR10127:SF780">
    <property type="entry name" value="METALLOENDOPEPTIDASE"/>
    <property type="match status" value="1"/>
</dbReference>
<keyword evidence="5 7" id="KW-0482">Metalloprotease</keyword>
<feature type="active site" evidence="7">
    <location>
        <position position="70"/>
    </location>
</feature>
<feature type="binding site" evidence="7">
    <location>
        <position position="69"/>
    </location>
    <ligand>
        <name>Zn(2+)</name>
        <dbReference type="ChEBI" id="CHEBI:29105"/>
        <note>catalytic</note>
    </ligand>
</feature>
<dbReference type="SMART" id="SM00235">
    <property type="entry name" value="ZnMc"/>
    <property type="match status" value="1"/>
</dbReference>
<evidence type="ECO:0000256" key="5">
    <source>
        <dbReference type="ARBA" id="ARBA00023049"/>
    </source>
</evidence>
<reference evidence="11" key="1">
    <citation type="submission" date="2017-02" db="UniProtKB">
        <authorList>
            <consortium name="WormBaseParasite"/>
        </authorList>
    </citation>
    <scope>IDENTIFICATION</scope>
</reference>
<keyword evidence="10" id="KW-1185">Reference proteome</keyword>